<keyword evidence="3" id="KW-0687">Ribonucleoprotein</keyword>
<keyword evidence="4" id="KW-0496">Mitochondrion</keyword>
<dbReference type="GO" id="GO:0003735">
    <property type="term" value="F:structural constituent of ribosome"/>
    <property type="evidence" value="ECO:0007669"/>
    <property type="project" value="InterPro"/>
</dbReference>
<proteinExistence type="inferred from homology"/>
<accession>A0A0E3DBS7</accession>
<dbReference type="GO" id="GO:1990904">
    <property type="term" value="C:ribonucleoprotein complex"/>
    <property type="evidence" value="ECO:0007669"/>
    <property type="project" value="UniProtKB-KW"/>
</dbReference>
<evidence type="ECO:0000313" key="4">
    <source>
        <dbReference type="EMBL" id="AHX02482.1"/>
    </source>
</evidence>
<comment type="similarity">
    <text evidence="1">Belongs to the universal ribosomal protein uS11 family.</text>
</comment>
<dbReference type="SUPFAM" id="SSF53137">
    <property type="entry name" value="Translational machinery components"/>
    <property type="match status" value="1"/>
</dbReference>
<dbReference type="AlphaFoldDB" id="A0A0E3DBS7"/>
<evidence type="ECO:0000256" key="1">
    <source>
        <dbReference type="ARBA" id="ARBA00006194"/>
    </source>
</evidence>
<dbReference type="Pfam" id="PF00411">
    <property type="entry name" value="Ribosomal_S11"/>
    <property type="match status" value="1"/>
</dbReference>
<dbReference type="GO" id="GO:0005840">
    <property type="term" value="C:ribosome"/>
    <property type="evidence" value="ECO:0007669"/>
    <property type="project" value="UniProtKB-KW"/>
</dbReference>
<geneLocation type="mitochondrion" evidence="4"/>
<name>A0A0E3DBS7_9FLOR</name>
<gene>
    <name evidence="4" type="primary">rps11</name>
    <name evidence="4" type="ORF">Rique.mt.23</name>
</gene>
<protein>
    <submittedName>
        <fullName evidence="4">Ribosomal protein S11</fullName>
    </submittedName>
</protein>
<evidence type="ECO:0000256" key="2">
    <source>
        <dbReference type="ARBA" id="ARBA00022980"/>
    </source>
</evidence>
<dbReference type="EMBL" id="KJ398161">
    <property type="protein sequence ID" value="AHX02482.1"/>
    <property type="molecule type" value="Genomic_DNA"/>
</dbReference>
<keyword evidence="2 4" id="KW-0689">Ribosomal protein</keyword>
<dbReference type="PANTHER" id="PTHR11759">
    <property type="entry name" value="40S RIBOSOMAL PROTEIN S14/30S RIBOSOMAL PROTEIN S11"/>
    <property type="match status" value="1"/>
</dbReference>
<organism evidence="4">
    <name type="scientific">Riquetophycus sp. HSY-2014a</name>
    <dbReference type="NCBI Taxonomy" id="1488470"/>
    <lineage>
        <taxon>Eukaryota</taxon>
        <taxon>Rhodophyta</taxon>
        <taxon>Florideophyceae</taxon>
        <taxon>Rhodymeniophycidae</taxon>
        <taxon>Peyssonneliales</taxon>
        <taxon>Peyssonneliaceae</taxon>
        <taxon>Riquetophycus</taxon>
    </lineage>
</organism>
<dbReference type="PIRSF" id="PIRSF002131">
    <property type="entry name" value="Ribosomal_S11"/>
    <property type="match status" value="1"/>
</dbReference>
<dbReference type="InterPro" id="IPR001971">
    <property type="entry name" value="Ribosomal_uS11"/>
</dbReference>
<evidence type="ECO:0000256" key="3">
    <source>
        <dbReference type="ARBA" id="ARBA00023274"/>
    </source>
</evidence>
<reference evidence="4" key="1">
    <citation type="submission" date="2014-02" db="EMBL/GenBank/DDBJ databases">
        <title>Complete mitochondrion genomes reveal florideophycean red algal diversity.</title>
        <authorList>
            <person name="Yang E.C."/>
            <person name="Yoon H.S."/>
        </authorList>
    </citation>
    <scope>NUCLEOTIDE SEQUENCE</scope>
</reference>
<dbReference type="Gene3D" id="3.30.420.80">
    <property type="entry name" value="Ribosomal protein S11"/>
    <property type="match status" value="1"/>
</dbReference>
<sequence>MKNKKKLIILTILFTTNNILYALTDLNGKVIFWTSIGSKKTKGIKKTVSTSILAVTKNISNYIQKIGYKNLYIKIKGFNKSKKLVIKYLNQSFLNILLISDETSFPHNGCKKVKNRRV</sequence>
<dbReference type="HAMAP" id="MF_01310">
    <property type="entry name" value="Ribosomal_uS11"/>
    <property type="match status" value="1"/>
</dbReference>
<dbReference type="InterPro" id="IPR036967">
    <property type="entry name" value="Ribosomal_uS11_sf"/>
</dbReference>
<dbReference type="GO" id="GO:0006412">
    <property type="term" value="P:translation"/>
    <property type="evidence" value="ECO:0007669"/>
    <property type="project" value="InterPro"/>
</dbReference>